<sequence length="92" mass="9399">MNDNQRGGSRGWLLASRASIPLVVLLTLALLDWDGTGTPRPFVMFFLPALVGVLGGLAGAKAGRPALAVCVGLLGIIAVPVALQVVLLVEGP</sequence>
<gene>
    <name evidence="2" type="ordered locus">KRH_20230</name>
</gene>
<proteinExistence type="predicted"/>
<dbReference type="Proteomes" id="UP000008838">
    <property type="component" value="Chromosome"/>
</dbReference>
<keyword evidence="3" id="KW-1185">Reference proteome</keyword>
<feature type="transmembrane region" description="Helical" evidence="1">
    <location>
        <begin position="12"/>
        <end position="30"/>
    </location>
</feature>
<dbReference type="HOGENOM" id="CLU_186784_0_0_11"/>
<keyword evidence="1" id="KW-1133">Transmembrane helix</keyword>
<dbReference type="KEGG" id="krh:KRH_20230"/>
<protein>
    <submittedName>
        <fullName evidence="2">Uncharacterized protein</fullName>
    </submittedName>
</protein>
<dbReference type="STRING" id="378753.KRH_20230"/>
<keyword evidence="1" id="KW-0472">Membrane</keyword>
<evidence type="ECO:0000313" key="3">
    <source>
        <dbReference type="Proteomes" id="UP000008838"/>
    </source>
</evidence>
<keyword evidence="1" id="KW-0812">Transmembrane</keyword>
<dbReference type="AlphaFoldDB" id="B2GH04"/>
<feature type="transmembrane region" description="Helical" evidence="1">
    <location>
        <begin position="67"/>
        <end position="89"/>
    </location>
</feature>
<accession>B2GH04</accession>
<dbReference type="EMBL" id="AP009152">
    <property type="protein sequence ID" value="BAG30370.1"/>
    <property type="molecule type" value="Genomic_DNA"/>
</dbReference>
<dbReference type="RefSeq" id="WP_012399091.1">
    <property type="nucleotide sequence ID" value="NC_010617.1"/>
</dbReference>
<organism evidence="2 3">
    <name type="scientific">Kocuria rhizophila (strain ATCC 9341 / DSM 348 / NBRC 103217 / DC2201)</name>
    <dbReference type="NCBI Taxonomy" id="378753"/>
    <lineage>
        <taxon>Bacteria</taxon>
        <taxon>Bacillati</taxon>
        <taxon>Actinomycetota</taxon>
        <taxon>Actinomycetes</taxon>
        <taxon>Micrococcales</taxon>
        <taxon>Micrococcaceae</taxon>
        <taxon>Kocuria</taxon>
    </lineage>
</organism>
<reference evidence="2 3" key="1">
    <citation type="journal article" date="2008" name="J. Bacteriol.">
        <title>Complete genome sequence of the soil actinomycete Kocuria rhizophila.</title>
        <authorList>
            <person name="Takarada H."/>
            <person name="Sekine M."/>
            <person name="Kosugi H."/>
            <person name="Matsuo Y."/>
            <person name="Fujisawa T."/>
            <person name="Omata S."/>
            <person name="Kishi E."/>
            <person name="Shimizu A."/>
            <person name="Tsukatani N."/>
            <person name="Tanikawa S."/>
            <person name="Fujita N."/>
            <person name="Harayama S."/>
        </authorList>
    </citation>
    <scope>NUCLEOTIDE SEQUENCE [LARGE SCALE GENOMIC DNA]</scope>
    <source>
        <strain evidence="3">ATCC 9341 / DSM 348 / NBRC 103217 / DC2201</strain>
    </source>
</reference>
<name>B2GH04_KOCRD</name>
<feature type="transmembrane region" description="Helical" evidence="1">
    <location>
        <begin position="42"/>
        <end position="60"/>
    </location>
</feature>
<evidence type="ECO:0000313" key="2">
    <source>
        <dbReference type="EMBL" id="BAG30370.1"/>
    </source>
</evidence>
<evidence type="ECO:0000256" key="1">
    <source>
        <dbReference type="SAM" id="Phobius"/>
    </source>
</evidence>